<reference evidence="2 3" key="1">
    <citation type="submission" date="2018-06" db="EMBL/GenBank/DDBJ databases">
        <title>A transcriptomic atlas of mushroom development highlights an independent origin of complex multicellularity.</title>
        <authorList>
            <consortium name="DOE Joint Genome Institute"/>
            <person name="Krizsan K."/>
            <person name="Almasi E."/>
            <person name="Merenyi Z."/>
            <person name="Sahu N."/>
            <person name="Viragh M."/>
            <person name="Koszo T."/>
            <person name="Mondo S."/>
            <person name="Kiss B."/>
            <person name="Balint B."/>
            <person name="Kues U."/>
            <person name="Barry K."/>
            <person name="Hegedus J.C."/>
            <person name="Henrissat B."/>
            <person name="Johnson J."/>
            <person name="Lipzen A."/>
            <person name="Ohm R."/>
            <person name="Nagy I."/>
            <person name="Pangilinan J."/>
            <person name="Yan J."/>
            <person name="Xiong Y."/>
            <person name="Grigoriev I.V."/>
            <person name="Hibbett D.S."/>
            <person name="Nagy L.G."/>
        </authorList>
    </citation>
    <scope>NUCLEOTIDE SEQUENCE [LARGE SCALE GENOMIC DNA]</scope>
    <source>
        <strain evidence="2 3">SZMC22713</strain>
    </source>
</reference>
<evidence type="ECO:0000313" key="3">
    <source>
        <dbReference type="Proteomes" id="UP000294933"/>
    </source>
</evidence>
<name>A0A4Y7Q0T1_9AGAM</name>
<evidence type="ECO:0000313" key="2">
    <source>
        <dbReference type="EMBL" id="TDL21263.1"/>
    </source>
</evidence>
<dbReference type="VEuPathDB" id="FungiDB:BD410DRAFT_804429"/>
<keyword evidence="3" id="KW-1185">Reference proteome</keyword>
<dbReference type="Pfam" id="PF12937">
    <property type="entry name" value="F-box-like"/>
    <property type="match status" value="1"/>
</dbReference>
<dbReference type="Gene3D" id="3.80.10.10">
    <property type="entry name" value="Ribonuclease Inhibitor"/>
    <property type="match status" value="1"/>
</dbReference>
<dbReference type="SUPFAM" id="SSF81383">
    <property type="entry name" value="F-box domain"/>
    <property type="match status" value="1"/>
</dbReference>
<dbReference type="AlphaFoldDB" id="A0A4Y7Q0T1"/>
<dbReference type="Gene3D" id="1.20.1280.50">
    <property type="match status" value="1"/>
</dbReference>
<protein>
    <recommendedName>
        <fullName evidence="1">F-box domain-containing protein</fullName>
    </recommendedName>
</protein>
<gene>
    <name evidence="2" type="ORF">BD410DRAFT_804429</name>
</gene>
<feature type="domain" description="F-box" evidence="1">
    <location>
        <begin position="82"/>
        <end position="130"/>
    </location>
</feature>
<organism evidence="2 3">
    <name type="scientific">Rickenella mellea</name>
    <dbReference type="NCBI Taxonomy" id="50990"/>
    <lineage>
        <taxon>Eukaryota</taxon>
        <taxon>Fungi</taxon>
        <taxon>Dikarya</taxon>
        <taxon>Basidiomycota</taxon>
        <taxon>Agaricomycotina</taxon>
        <taxon>Agaricomycetes</taxon>
        <taxon>Hymenochaetales</taxon>
        <taxon>Rickenellaceae</taxon>
        <taxon>Rickenella</taxon>
    </lineage>
</organism>
<dbReference type="InterPro" id="IPR032675">
    <property type="entry name" value="LRR_dom_sf"/>
</dbReference>
<evidence type="ECO:0000259" key="1">
    <source>
        <dbReference type="Pfam" id="PF12937"/>
    </source>
</evidence>
<dbReference type="EMBL" id="ML170182">
    <property type="protein sequence ID" value="TDL21263.1"/>
    <property type="molecule type" value="Genomic_DNA"/>
</dbReference>
<dbReference type="SUPFAM" id="SSF52047">
    <property type="entry name" value="RNI-like"/>
    <property type="match status" value="1"/>
</dbReference>
<dbReference type="OrthoDB" id="27842at2759"/>
<proteinExistence type="predicted"/>
<sequence length="482" mass="54950">MNIWTMRCLGAVLPLFTHLSLHTYRRSVTRTSDIESIPSILRSLKESKLALAALNGIKSNLGKKIRRLQRRAVPLVLEDGIKRLPDEILAHIFKMGHLTTDYSEFSLRVSHVSHRFRQVSLRTPILWARFSTLLPDDQIEAFISRSARLDLHLSTYWSQDSPLSEIELFLSRLGEHSNRWSTLVLYNHDVLSTMQALGFTDLSRLQAIEHHLFDASWSSWNLPSLSGLIWHYCFDISFPLFPQLTSLSVEFFHTVDVSMADFTKALLSMKSLREFSVSLERVNSIRPDPTLDNAKVVCPTPRSVHIEKLNIRMMHQTRCSVIRPIFCALSCLSPSVTHMTLENLLYDYPQIRMLDDKLPLAPIVHICIFRGGEKNIGTLGEYPLLPVLLQHDIVHSIHIEAPTAPIIAPWDPLSPSGSLRNLSLKNCDQLTEDDLQKLAELINLTDEVEGLQTLDVISCRGISKDFLLNLEEVVGKKLRWTR</sequence>
<accession>A0A4Y7Q0T1</accession>
<dbReference type="InterPro" id="IPR001810">
    <property type="entry name" value="F-box_dom"/>
</dbReference>
<dbReference type="InterPro" id="IPR036047">
    <property type="entry name" value="F-box-like_dom_sf"/>
</dbReference>
<dbReference type="Proteomes" id="UP000294933">
    <property type="component" value="Unassembled WGS sequence"/>
</dbReference>